<dbReference type="GO" id="GO:0008474">
    <property type="term" value="F:palmitoyl-(protein) hydrolase activity"/>
    <property type="evidence" value="ECO:0007669"/>
    <property type="project" value="UniProtKB-EC"/>
</dbReference>
<comment type="caution">
    <text evidence="10">The sequence shown here is derived from an EMBL/GenBank/DDBJ whole genome shotgun (WGS) entry which is preliminary data.</text>
</comment>
<feature type="compositionally biased region" description="Pro residues" evidence="9">
    <location>
        <begin position="972"/>
        <end position="985"/>
    </location>
</feature>
<protein>
    <recommendedName>
        <fullName evidence="3">Palmitoyl-protein thioesterase 1</fullName>
        <ecNumber evidence="2">3.1.2.22</ecNumber>
    </recommendedName>
    <alternativeName>
        <fullName evidence="8">Palmitoyl-protein hydrolase 1</fullName>
    </alternativeName>
</protein>
<evidence type="ECO:0000256" key="6">
    <source>
        <dbReference type="ARBA" id="ARBA00023157"/>
    </source>
</evidence>
<evidence type="ECO:0000256" key="1">
    <source>
        <dbReference type="ARBA" id="ARBA00010758"/>
    </source>
</evidence>
<dbReference type="EMBL" id="BRPK01000018">
    <property type="protein sequence ID" value="GLB44915.1"/>
    <property type="molecule type" value="Genomic_DNA"/>
</dbReference>
<keyword evidence="4" id="KW-0732">Signal</keyword>
<feature type="compositionally biased region" description="Polar residues" evidence="9">
    <location>
        <begin position="507"/>
        <end position="516"/>
    </location>
</feature>
<feature type="compositionally biased region" description="Low complexity" evidence="9">
    <location>
        <begin position="675"/>
        <end position="685"/>
    </location>
</feature>
<feature type="compositionally biased region" description="Polar residues" evidence="9">
    <location>
        <begin position="409"/>
        <end position="422"/>
    </location>
</feature>
<evidence type="ECO:0000256" key="3">
    <source>
        <dbReference type="ARBA" id="ARBA00014212"/>
    </source>
</evidence>
<feature type="compositionally biased region" description="Pro residues" evidence="9">
    <location>
        <begin position="891"/>
        <end position="900"/>
    </location>
</feature>
<feature type="compositionally biased region" description="Basic residues" evidence="9">
    <location>
        <begin position="880"/>
        <end position="889"/>
    </location>
</feature>
<feature type="compositionally biased region" description="Low complexity" evidence="9">
    <location>
        <begin position="435"/>
        <end position="444"/>
    </location>
</feature>
<dbReference type="EC" id="3.1.2.22" evidence="2"/>
<name>A0A9P3PZM0_LYOSH</name>
<reference evidence="10" key="1">
    <citation type="submission" date="2022-07" db="EMBL/GenBank/DDBJ databases">
        <title>The genome of Lyophyllum shimeji provides insight into the initial evolution of ectomycorrhizal fungal genome.</title>
        <authorList>
            <person name="Kobayashi Y."/>
            <person name="Shibata T."/>
            <person name="Hirakawa H."/>
            <person name="Shigenobu S."/>
            <person name="Nishiyama T."/>
            <person name="Yamada A."/>
            <person name="Hasebe M."/>
            <person name="Kawaguchi M."/>
        </authorList>
    </citation>
    <scope>NUCLEOTIDE SEQUENCE</scope>
    <source>
        <strain evidence="10">AT787</strain>
    </source>
</reference>
<keyword evidence="11" id="KW-1185">Reference proteome</keyword>
<comment type="similarity">
    <text evidence="1">Belongs to the palmitoyl-protein thioesterase family.</text>
</comment>
<evidence type="ECO:0000313" key="11">
    <source>
        <dbReference type="Proteomes" id="UP001063166"/>
    </source>
</evidence>
<feature type="compositionally biased region" description="Low complexity" evidence="9">
    <location>
        <begin position="843"/>
        <end position="853"/>
    </location>
</feature>
<keyword evidence="7" id="KW-0325">Glycoprotein</keyword>
<dbReference type="InterPro" id="IPR029058">
    <property type="entry name" value="AB_hydrolase_fold"/>
</dbReference>
<dbReference type="OrthoDB" id="10263094at2759"/>
<evidence type="ECO:0000313" key="10">
    <source>
        <dbReference type="EMBL" id="GLB44915.1"/>
    </source>
</evidence>
<feature type="compositionally biased region" description="Basic and acidic residues" evidence="9">
    <location>
        <begin position="634"/>
        <end position="674"/>
    </location>
</feature>
<dbReference type="Pfam" id="PF02089">
    <property type="entry name" value="Palm_thioest"/>
    <property type="match status" value="1"/>
</dbReference>
<feature type="compositionally biased region" description="Low complexity" evidence="9">
    <location>
        <begin position="396"/>
        <end position="405"/>
    </location>
</feature>
<dbReference type="PANTHER" id="PTHR11247">
    <property type="entry name" value="PALMITOYL-PROTEIN THIOESTERASE/DOLICHYLDIPHOSPHATASE 1"/>
    <property type="match status" value="1"/>
</dbReference>
<feature type="compositionally biased region" description="Basic and acidic residues" evidence="9">
    <location>
        <begin position="768"/>
        <end position="790"/>
    </location>
</feature>
<evidence type="ECO:0000256" key="9">
    <source>
        <dbReference type="SAM" id="MobiDB-lite"/>
    </source>
</evidence>
<accession>A0A9P3PZM0</accession>
<dbReference type="Proteomes" id="UP001063166">
    <property type="component" value="Unassembled WGS sequence"/>
</dbReference>
<feature type="region of interest" description="Disordered" evidence="9">
    <location>
        <begin position="615"/>
        <end position="1026"/>
    </location>
</feature>
<dbReference type="Gene3D" id="3.40.50.1820">
    <property type="entry name" value="alpha/beta hydrolase"/>
    <property type="match status" value="1"/>
</dbReference>
<keyword evidence="6" id="KW-1015">Disulfide bond</keyword>
<organism evidence="10 11">
    <name type="scientific">Lyophyllum shimeji</name>
    <name type="common">Hon-shimeji</name>
    <name type="synonym">Tricholoma shimeji</name>
    <dbReference type="NCBI Taxonomy" id="47721"/>
    <lineage>
        <taxon>Eukaryota</taxon>
        <taxon>Fungi</taxon>
        <taxon>Dikarya</taxon>
        <taxon>Basidiomycota</taxon>
        <taxon>Agaricomycotina</taxon>
        <taxon>Agaricomycetes</taxon>
        <taxon>Agaricomycetidae</taxon>
        <taxon>Agaricales</taxon>
        <taxon>Tricholomatineae</taxon>
        <taxon>Lyophyllaceae</taxon>
        <taxon>Lyophyllum</taxon>
    </lineage>
</organism>
<proteinExistence type="inferred from homology"/>
<feature type="compositionally biased region" description="Basic and acidic residues" evidence="9">
    <location>
        <begin position="446"/>
        <end position="456"/>
    </location>
</feature>
<evidence type="ECO:0000256" key="5">
    <source>
        <dbReference type="ARBA" id="ARBA00022801"/>
    </source>
</evidence>
<evidence type="ECO:0000256" key="2">
    <source>
        <dbReference type="ARBA" id="ARBA00012423"/>
    </source>
</evidence>
<dbReference type="PANTHER" id="PTHR11247:SF8">
    <property type="entry name" value="PALMITOYL-PROTEIN THIOESTERASE 1"/>
    <property type="match status" value="1"/>
</dbReference>
<dbReference type="SUPFAM" id="SSF53474">
    <property type="entry name" value="alpha/beta-Hydrolases"/>
    <property type="match status" value="1"/>
</dbReference>
<sequence>MSPSRQPLLNTVKLSTMTPGFDFQLVALLATLCVSTLCVYPTNASPTNSPRPLVLWHGLGDSHSSSGMLDFASRVKKIHPWIFVHSVYIEEEPDKDRNAGFYGNVNEQIELVAAQLSAIPELAHGFDAIGFSQGGQFLRAYVERYNLPAVHNLITFGSQHMGISDVPPCRSYDLVCQVARRTLRGAVYSKWAQEHLVQAQYFRDPTNMDVYLEANHFLTSINNEVSKSRNQTYARNLASLNKLVLVLFTKDETMVPKESAWFGSEARPASVRLDGQQKVMTANDTTLIPMRRQPLYQEDWIGLRKLDERGGVVLKNCEGKHMQLGKCWEELVRKLSRATNAYDAPVAGPSRDRLSATALPADLLEDSDTHSRDDDDQPTPRMTSTARLLDPAETPAARLRALLARSPGTAKSTPVPQRLSHSSDNESDFEPPVGAARSTSSAASETLKDIFSRALRDPGNTPQKNKIRPRRNSFDVSEVEASPGIQREKARNNVKRKSLSDEEIENTSKSYQRSEASFRSSQAASFNMLRERLTNTESQLKDVHLSDLDSLYEHGDTNGRATFLRDVNSITITPPAATSTPQQSLRMSVNSSFPFQSNLMEQDSEMRRAIEGLDSYEVDGASQRPGSFPPSRTSDMETREDSSPRPTEKRSEPLMSYKTDEAVAPRKGSDEFRSSSRASSANSISDAGRHAEDPDRLRERERQWNRPRTPARAQTPELSHKSSHQQFPRSGSPVVGPGKTLSRRGSNASLRSFDDNSSRASSFGSQAEYRERLAELERERNKEREREWNKPHPNVTRSSSSLSIQSPKAAERARTRSLIQLGSARVLSPAHNLQPHHSHTDSSRASSPTSSLTGGHGKADSEEEEVNHERERNWNAPRPKWTHHDHHRPQSPLPSQSPDPPSEKESFTVSGVEPGESPVHERHLTPSASRVGGRSQTGDNHSPSARAASPLPPGGRSTSPLTHHNKHKDPQNQPPAPRTKSPLPPTTTIRGKRTEAEESNLPQSFAVSHSHKTSLQTPAPHSRPTVPWYFAYPRSTIGADGAVLTPRTGNRRARGDGDHFLRQAHKAFTSQL</sequence>
<dbReference type="AlphaFoldDB" id="A0A9P3PZM0"/>
<dbReference type="FunFam" id="3.40.50.1820:FF:000107">
    <property type="entry name" value="Palmitoyl-protein thioesterase 1"/>
    <property type="match status" value="1"/>
</dbReference>
<feature type="compositionally biased region" description="Basic and acidic residues" evidence="9">
    <location>
        <begin position="687"/>
        <end position="704"/>
    </location>
</feature>
<dbReference type="PRINTS" id="PR00414">
    <property type="entry name" value="PPTHIESTRASE"/>
</dbReference>
<gene>
    <name evidence="10" type="ORF">LshimejAT787_1802520</name>
</gene>
<feature type="region of interest" description="Disordered" evidence="9">
    <location>
        <begin position="361"/>
        <end position="516"/>
    </location>
</feature>
<feature type="compositionally biased region" description="Polar residues" evidence="9">
    <location>
        <begin position="1000"/>
        <end position="1019"/>
    </location>
</feature>
<dbReference type="InterPro" id="IPR002472">
    <property type="entry name" value="Palm_thioest"/>
</dbReference>
<evidence type="ECO:0000256" key="4">
    <source>
        <dbReference type="ARBA" id="ARBA00022729"/>
    </source>
</evidence>
<feature type="compositionally biased region" description="Polar residues" evidence="9">
    <location>
        <begin position="795"/>
        <end position="806"/>
    </location>
</feature>
<evidence type="ECO:0000256" key="7">
    <source>
        <dbReference type="ARBA" id="ARBA00023180"/>
    </source>
</evidence>
<keyword evidence="5" id="KW-0378">Hydrolase</keyword>
<evidence type="ECO:0000256" key="8">
    <source>
        <dbReference type="ARBA" id="ARBA00031934"/>
    </source>
</evidence>